<dbReference type="AlphaFoldDB" id="A0A1X7V675"/>
<comment type="cofactor">
    <cofactor evidence="1">
        <name>a divalent metal cation</name>
        <dbReference type="ChEBI" id="CHEBI:60240"/>
    </cofactor>
</comment>
<dbReference type="Pfam" id="PF13359">
    <property type="entry name" value="DDE_Tnp_4"/>
    <property type="match status" value="1"/>
</dbReference>
<proteinExistence type="predicted"/>
<evidence type="ECO:0000256" key="1">
    <source>
        <dbReference type="ARBA" id="ARBA00001968"/>
    </source>
</evidence>
<keyword evidence="2" id="KW-0479">Metal-binding</keyword>
<evidence type="ECO:0000259" key="3">
    <source>
        <dbReference type="Pfam" id="PF13359"/>
    </source>
</evidence>
<dbReference type="InterPro" id="IPR027806">
    <property type="entry name" value="HARBI1_dom"/>
</dbReference>
<evidence type="ECO:0000256" key="2">
    <source>
        <dbReference type="ARBA" id="ARBA00022723"/>
    </source>
</evidence>
<evidence type="ECO:0000313" key="4">
    <source>
        <dbReference type="EnsemblMetazoa" id="Aqu2.1.35481_001"/>
    </source>
</evidence>
<reference evidence="4" key="1">
    <citation type="submission" date="2017-05" db="UniProtKB">
        <authorList>
            <consortium name="EnsemblMetazoa"/>
        </authorList>
    </citation>
    <scope>IDENTIFICATION</scope>
</reference>
<organism evidence="4">
    <name type="scientific">Amphimedon queenslandica</name>
    <name type="common">Sponge</name>
    <dbReference type="NCBI Taxonomy" id="400682"/>
    <lineage>
        <taxon>Eukaryota</taxon>
        <taxon>Metazoa</taxon>
        <taxon>Porifera</taxon>
        <taxon>Demospongiae</taxon>
        <taxon>Heteroscleromorpha</taxon>
        <taxon>Haplosclerida</taxon>
        <taxon>Niphatidae</taxon>
        <taxon>Amphimedon</taxon>
    </lineage>
</organism>
<sequence>RLNKVDSTRQLPHVRIHVEIVLGQLKKKYPILQIVPIKQLNNDKNCTIDNIVTVCCALCNLCE</sequence>
<feature type="domain" description="DDE Tnp4" evidence="3">
    <location>
        <begin position="5"/>
        <end position="60"/>
    </location>
</feature>
<dbReference type="EnsemblMetazoa" id="Aqu2.1.35481_001">
    <property type="protein sequence ID" value="Aqu2.1.35481_001"/>
    <property type="gene ID" value="Aqu2.1.35481"/>
</dbReference>
<name>A0A1X7V675_AMPQE</name>
<protein>
    <recommendedName>
        <fullName evidence="3">DDE Tnp4 domain-containing protein</fullName>
    </recommendedName>
</protein>
<accession>A0A1X7V675</accession>
<dbReference type="InParanoid" id="A0A1X7V675"/>
<dbReference type="GO" id="GO:0046872">
    <property type="term" value="F:metal ion binding"/>
    <property type="evidence" value="ECO:0007669"/>
    <property type="project" value="UniProtKB-KW"/>
</dbReference>